<evidence type="ECO:0000313" key="2">
    <source>
        <dbReference type="EMBL" id="OPA87512.1"/>
    </source>
</evidence>
<dbReference type="InterPro" id="IPR009929">
    <property type="entry name" value="T3SS_YscO"/>
</dbReference>
<gene>
    <name evidence="2" type="ORF">BFW87_24035</name>
</gene>
<evidence type="ECO:0000313" key="3">
    <source>
        <dbReference type="Proteomes" id="UP000190965"/>
    </source>
</evidence>
<dbReference type="RefSeq" id="WP_078742204.1">
    <property type="nucleotide sequence ID" value="NZ_MSDF01000046.1"/>
</dbReference>
<sequence length="148" mass="17008">MDDDVQPDNESADLSEVVSILTPLRQHRQASAERRQRDLQALVERTADQLEAGQRELQRERELQGQQRAALTQTNSLRTVDLTTIDVWHAEERRLLHHLDDMEGRVALMRDNLTQLKTALDQARLHTKSCQRAVEKLGCLIELLEHAS</sequence>
<reference evidence="2 3" key="1">
    <citation type="submission" date="2016-12" db="EMBL/GenBank/DDBJ databases">
        <title>Draft genome sequences of seven strains of Pseudomonas fluorescens that produce 4-formylaminooxyvinylglycine.</title>
        <authorList>
            <person name="Okrent R.A."/>
            <person name="Manning V.A."/>
            <person name="Trippe K.M."/>
        </authorList>
    </citation>
    <scope>NUCLEOTIDE SEQUENCE [LARGE SCALE GENOMIC DNA]</scope>
    <source>
        <strain evidence="2 3">P5A</strain>
    </source>
</reference>
<protein>
    <recommendedName>
        <fullName evidence="4">Type III secretion protein</fullName>
    </recommendedName>
</protein>
<dbReference type="Proteomes" id="UP000190965">
    <property type="component" value="Unassembled WGS sequence"/>
</dbReference>
<name>A0A1T2Y636_PSEFL</name>
<accession>A0A1T2Y636</accession>
<dbReference type="OrthoDB" id="7016421at2"/>
<dbReference type="AlphaFoldDB" id="A0A1T2Y636"/>
<feature type="region of interest" description="Disordered" evidence="1">
    <location>
        <begin position="52"/>
        <end position="72"/>
    </location>
</feature>
<evidence type="ECO:0000256" key="1">
    <source>
        <dbReference type="SAM" id="MobiDB-lite"/>
    </source>
</evidence>
<feature type="compositionally biased region" description="Basic and acidic residues" evidence="1">
    <location>
        <begin position="52"/>
        <end position="63"/>
    </location>
</feature>
<organism evidence="2 3">
    <name type="scientific">Pseudomonas fluorescens</name>
    <dbReference type="NCBI Taxonomy" id="294"/>
    <lineage>
        <taxon>Bacteria</taxon>
        <taxon>Pseudomonadati</taxon>
        <taxon>Pseudomonadota</taxon>
        <taxon>Gammaproteobacteria</taxon>
        <taxon>Pseudomonadales</taxon>
        <taxon>Pseudomonadaceae</taxon>
        <taxon>Pseudomonas</taxon>
    </lineage>
</organism>
<evidence type="ECO:0008006" key="4">
    <source>
        <dbReference type="Google" id="ProtNLM"/>
    </source>
</evidence>
<proteinExistence type="predicted"/>
<comment type="caution">
    <text evidence="2">The sequence shown here is derived from an EMBL/GenBank/DDBJ whole genome shotgun (WGS) entry which is preliminary data.</text>
</comment>
<dbReference type="Pfam" id="PF07321">
    <property type="entry name" value="YscO"/>
    <property type="match status" value="1"/>
</dbReference>
<dbReference type="EMBL" id="MSDF01000046">
    <property type="protein sequence ID" value="OPA87512.1"/>
    <property type="molecule type" value="Genomic_DNA"/>
</dbReference>